<keyword evidence="1" id="KW-0732">Signal</keyword>
<protein>
    <recommendedName>
        <fullName evidence="2">DUF6273 domain-containing protein</fullName>
    </recommendedName>
</protein>
<feature type="chain" id="PRO_5038530853" description="DUF6273 domain-containing protein" evidence="1">
    <location>
        <begin position="26"/>
        <end position="288"/>
    </location>
</feature>
<dbReference type="RefSeq" id="WP_114548184.1">
    <property type="nucleotide sequence ID" value="NZ_CAKXPL010000036.1"/>
</dbReference>
<evidence type="ECO:0000313" key="4">
    <source>
        <dbReference type="Proteomes" id="UP000253805"/>
    </source>
</evidence>
<dbReference type="AlphaFoldDB" id="A0A369P6Q2"/>
<evidence type="ECO:0000256" key="1">
    <source>
        <dbReference type="SAM" id="SignalP"/>
    </source>
</evidence>
<sequence>MRGIYKRAGLALAAGALALGLAGCATESAPVSDPSKGDNTQLAYTGAESADEQSFDTVTFGSYQGQDITWLALAEENGKTLLISESVLDAVPYDNTAEPYQWSVQSPRPQKDVEWATSSIRTWLNGEFLNAAFSADEKGAIAATTLADTKNNVSHTAATAADPSVHAAEETTDQVFLLSLAEAKQYFANNAARVAHPTDYAVKQGVYVGVASNDEQPDGAAAWWLRSNGYYAGYASVVTDDGYVHGDGYRMAGELHDGFDDHGSELKSTLGGNIGVRPAIWVETSALS</sequence>
<feature type="signal peptide" evidence="1">
    <location>
        <begin position="1"/>
        <end position="25"/>
    </location>
</feature>
<gene>
    <name evidence="3" type="ORF">C1850_00395</name>
</gene>
<dbReference type="Proteomes" id="UP000253805">
    <property type="component" value="Unassembled WGS sequence"/>
</dbReference>
<comment type="caution">
    <text evidence="3">The sequence shown here is derived from an EMBL/GenBank/DDBJ whole genome shotgun (WGS) entry which is preliminary data.</text>
</comment>
<proteinExistence type="predicted"/>
<evidence type="ECO:0000259" key="2">
    <source>
        <dbReference type="Pfam" id="PF19789"/>
    </source>
</evidence>
<reference evidence="3 4" key="1">
    <citation type="journal article" date="2018" name="Elife">
        <title>Discovery and characterization of a prevalent human gut bacterial enzyme sufficient for the inactivation of a family of plant toxins.</title>
        <authorList>
            <person name="Koppel N."/>
            <person name="Bisanz J.E."/>
            <person name="Pandelia M.E."/>
            <person name="Turnbaugh P.J."/>
            <person name="Balskus E.P."/>
        </authorList>
    </citation>
    <scope>NUCLEOTIDE SEQUENCE [LARGE SCALE GENOMIC DNA]</scope>
    <source>
        <strain evidence="3 4">OB21 GAM 11</strain>
    </source>
</reference>
<organism evidence="3 4">
    <name type="scientific">Adlercreutzia equolifaciens subsp. celatus</name>
    <dbReference type="NCBI Taxonomy" id="394340"/>
    <lineage>
        <taxon>Bacteria</taxon>
        <taxon>Bacillati</taxon>
        <taxon>Actinomycetota</taxon>
        <taxon>Coriobacteriia</taxon>
        <taxon>Eggerthellales</taxon>
        <taxon>Eggerthellaceae</taxon>
        <taxon>Adlercreutzia</taxon>
    </lineage>
</organism>
<name>A0A369P6Q2_9ACTN</name>
<evidence type="ECO:0000313" key="3">
    <source>
        <dbReference type="EMBL" id="RDC46945.1"/>
    </source>
</evidence>
<dbReference type="Pfam" id="PF19789">
    <property type="entry name" value="DUF6273"/>
    <property type="match status" value="1"/>
</dbReference>
<dbReference type="EMBL" id="PPUT01000001">
    <property type="protein sequence ID" value="RDC46945.1"/>
    <property type="molecule type" value="Genomic_DNA"/>
</dbReference>
<dbReference type="PROSITE" id="PS51257">
    <property type="entry name" value="PROKAR_LIPOPROTEIN"/>
    <property type="match status" value="1"/>
</dbReference>
<dbReference type="InterPro" id="IPR046240">
    <property type="entry name" value="DUF6273"/>
</dbReference>
<feature type="domain" description="DUF6273" evidence="2">
    <location>
        <begin position="77"/>
        <end position="283"/>
    </location>
</feature>
<accession>A0A369P6Q2</accession>